<proteinExistence type="predicted"/>
<feature type="compositionally biased region" description="Polar residues" evidence="1">
    <location>
        <begin position="84"/>
        <end position="104"/>
    </location>
</feature>
<dbReference type="Proteomes" id="UP001175261">
    <property type="component" value="Unassembled WGS sequence"/>
</dbReference>
<feature type="region of interest" description="Disordered" evidence="1">
    <location>
        <begin position="1"/>
        <end position="177"/>
    </location>
</feature>
<dbReference type="PROSITE" id="PS00036">
    <property type="entry name" value="BZIP_BASIC"/>
    <property type="match status" value="1"/>
</dbReference>
<organism evidence="3 4">
    <name type="scientific">Sarocladium strictum</name>
    <name type="common">Black bundle disease fungus</name>
    <name type="synonym">Acremonium strictum</name>
    <dbReference type="NCBI Taxonomy" id="5046"/>
    <lineage>
        <taxon>Eukaryota</taxon>
        <taxon>Fungi</taxon>
        <taxon>Dikarya</taxon>
        <taxon>Ascomycota</taxon>
        <taxon>Pezizomycotina</taxon>
        <taxon>Sordariomycetes</taxon>
        <taxon>Hypocreomycetidae</taxon>
        <taxon>Hypocreales</taxon>
        <taxon>Sarocladiaceae</taxon>
        <taxon>Sarocladium</taxon>
    </lineage>
</organism>
<feature type="compositionally biased region" description="Basic and acidic residues" evidence="1">
    <location>
        <begin position="141"/>
        <end position="160"/>
    </location>
</feature>
<comment type="caution">
    <text evidence="3">The sequence shown here is derived from an EMBL/GenBank/DDBJ whole genome shotgun (WGS) entry which is preliminary data.</text>
</comment>
<evidence type="ECO:0000256" key="1">
    <source>
        <dbReference type="SAM" id="MobiDB-lite"/>
    </source>
</evidence>
<dbReference type="PANTHER" id="PTHR39607">
    <property type="entry name" value="XANTHOCILLIN BIOSYNTHESIS CLUSTER TRANSCRIPTION FACTOR XANC-RELATED"/>
    <property type="match status" value="1"/>
</dbReference>
<dbReference type="InterPro" id="IPR004827">
    <property type="entry name" value="bZIP"/>
</dbReference>
<dbReference type="AlphaFoldDB" id="A0AA39GT23"/>
<gene>
    <name evidence="3" type="ORF">NLU13_1715</name>
</gene>
<dbReference type="CDD" id="cd14688">
    <property type="entry name" value="bZIP_YAP"/>
    <property type="match status" value="1"/>
</dbReference>
<protein>
    <recommendedName>
        <fullName evidence="2">BZIP domain-containing protein</fullName>
    </recommendedName>
</protein>
<name>A0AA39GT23_SARSR</name>
<feature type="compositionally biased region" description="Basic residues" evidence="1">
    <location>
        <begin position="37"/>
        <end position="60"/>
    </location>
</feature>
<dbReference type="GO" id="GO:0003700">
    <property type="term" value="F:DNA-binding transcription factor activity"/>
    <property type="evidence" value="ECO:0007669"/>
    <property type="project" value="InterPro"/>
</dbReference>
<feature type="domain" description="BZIP" evidence="2">
    <location>
        <begin position="126"/>
        <end position="141"/>
    </location>
</feature>
<evidence type="ECO:0000259" key="2">
    <source>
        <dbReference type="PROSITE" id="PS00036"/>
    </source>
</evidence>
<evidence type="ECO:0000313" key="4">
    <source>
        <dbReference type="Proteomes" id="UP001175261"/>
    </source>
</evidence>
<evidence type="ECO:0000313" key="3">
    <source>
        <dbReference type="EMBL" id="KAK0392218.1"/>
    </source>
</evidence>
<dbReference type="InterPro" id="IPR052635">
    <property type="entry name" value="Sec_Metab_Biosynth_Reg"/>
</dbReference>
<keyword evidence="4" id="KW-1185">Reference proteome</keyword>
<dbReference type="PANTHER" id="PTHR39607:SF2">
    <property type="entry name" value="BZIP DOMAIN-CONTAINING PROTEIN"/>
    <property type="match status" value="1"/>
</dbReference>
<reference evidence="3" key="1">
    <citation type="submission" date="2022-10" db="EMBL/GenBank/DDBJ databases">
        <title>Determination and structural analysis of whole genome sequence of Sarocladium strictum F4-1.</title>
        <authorList>
            <person name="Hu L."/>
            <person name="Jiang Y."/>
        </authorList>
    </citation>
    <scope>NUCLEOTIDE SEQUENCE</scope>
    <source>
        <strain evidence="3">F4-1</strain>
    </source>
</reference>
<accession>A0AA39GT23</accession>
<dbReference type="EMBL" id="JAPDFR010000001">
    <property type="protein sequence ID" value="KAK0392218.1"/>
    <property type="molecule type" value="Genomic_DNA"/>
</dbReference>
<sequence>MSSTHFALSPAPAIRMSRASPDTGESEDYERGQGKLSKARTRAPRRTKSLPAAAHKKKVGSHSDIKRSATTANPTERTKAPGMPSSSPQDGRSSPLGQYRSGASTKKARIGSNDVDWAGITDPEERRRIQNRIAQRKFREKARDNKERSERDSRNQEHARNSYRVPNPGDIDTAPDLSGLPWGSMNLNHFVVRGHDAQSRRSGSGQGTTYVSDEGYTVGTYSSAYEQGHAQSANFGSSGAGDDGYYDQAPYFYGPRGL</sequence>